<dbReference type="EMBL" id="JWTB01000048">
    <property type="protein sequence ID" value="KIC62502.1"/>
    <property type="molecule type" value="Genomic_DNA"/>
</dbReference>
<dbReference type="RefSeq" id="WP_043456044.1">
    <property type="nucleotide sequence ID" value="NZ_JBFBKS010000001.1"/>
</dbReference>
<feature type="transmembrane region" description="Helical" evidence="1">
    <location>
        <begin position="122"/>
        <end position="144"/>
    </location>
</feature>
<feature type="transmembrane region" description="Helical" evidence="1">
    <location>
        <begin position="174"/>
        <end position="192"/>
    </location>
</feature>
<name>A0A0B4D1P8_PSEPS</name>
<feature type="transmembrane region" description="Helical" evidence="1">
    <location>
        <begin position="228"/>
        <end position="249"/>
    </location>
</feature>
<keyword evidence="1" id="KW-0812">Transmembrane</keyword>
<feature type="transmembrane region" description="Helical" evidence="1">
    <location>
        <begin position="92"/>
        <end position="110"/>
    </location>
</feature>
<dbReference type="Proteomes" id="UP000031196">
    <property type="component" value="Unassembled WGS sequence"/>
</dbReference>
<feature type="transmembrane region" description="Helical" evidence="1">
    <location>
        <begin position="12"/>
        <end position="33"/>
    </location>
</feature>
<reference evidence="2 3" key="1">
    <citation type="submission" date="2014-12" db="EMBL/GenBank/DDBJ databases">
        <title>Genome sequencing of Arthrobacter phenanthrenivorans SWC37.</title>
        <authorList>
            <person name="Tan P.W."/>
            <person name="Chan K.-G."/>
        </authorList>
    </citation>
    <scope>NUCLEOTIDE SEQUENCE [LARGE SCALE GENOMIC DNA]</scope>
    <source>
        <strain evidence="2 3">SWC37</strain>
    </source>
</reference>
<comment type="caution">
    <text evidence="2">The sequence shown here is derived from an EMBL/GenBank/DDBJ whole genome shotgun (WGS) entry which is preliminary data.</text>
</comment>
<protein>
    <submittedName>
        <fullName evidence="2">Permease</fullName>
    </submittedName>
</protein>
<feature type="transmembrane region" description="Helical" evidence="1">
    <location>
        <begin position="65"/>
        <end position="86"/>
    </location>
</feature>
<evidence type="ECO:0000313" key="2">
    <source>
        <dbReference type="EMBL" id="KIC62502.1"/>
    </source>
</evidence>
<dbReference type="AlphaFoldDB" id="A0A0B4D1P8"/>
<gene>
    <name evidence="2" type="ORF">RM50_19410</name>
</gene>
<feature type="transmembrane region" description="Helical" evidence="1">
    <location>
        <begin position="150"/>
        <end position="167"/>
    </location>
</feature>
<dbReference type="OrthoDB" id="4966907at2"/>
<feature type="transmembrane region" description="Helical" evidence="1">
    <location>
        <begin position="198"/>
        <end position="216"/>
    </location>
</feature>
<evidence type="ECO:0000313" key="3">
    <source>
        <dbReference type="Proteomes" id="UP000031196"/>
    </source>
</evidence>
<evidence type="ECO:0000256" key="1">
    <source>
        <dbReference type="SAM" id="Phobius"/>
    </source>
</evidence>
<feature type="transmembrane region" description="Helical" evidence="1">
    <location>
        <begin position="39"/>
        <end position="58"/>
    </location>
</feature>
<organism evidence="2 3">
    <name type="scientific">Pseudarthrobacter phenanthrenivorans</name>
    <name type="common">Arthrobacter phenanthrenivorans</name>
    <dbReference type="NCBI Taxonomy" id="361575"/>
    <lineage>
        <taxon>Bacteria</taxon>
        <taxon>Bacillati</taxon>
        <taxon>Actinomycetota</taxon>
        <taxon>Actinomycetes</taxon>
        <taxon>Micrococcales</taxon>
        <taxon>Micrococcaceae</taxon>
        <taxon>Pseudarthrobacter</taxon>
    </lineage>
</organism>
<accession>A0A0B4D1P8</accession>
<keyword evidence="1" id="KW-1133">Transmembrane helix</keyword>
<keyword evidence="1" id="KW-0472">Membrane</keyword>
<sequence length="255" mass="25502">MTAELQAPARSLGSWTVGAVGIAGLIAIVAGVYASPEALMVVGILIAAAVGIGWPHFLRIPARKTLAAVIALPGAAAAVAAALTPAPGYLDWTPAFVALGMMAVFVVQLIRGTGQAQRLESTLGCCAGVLLSCLGAGWIAGARFNGVREMLLVAAVSAAVALLAGLIRWPDNIIAPLGIVLAGLAGPLAGLVLSDIAVLPAAVFGVIVGAVLASFRRLATLRGAPLDILAALGMGLAPVSAVGSLAYFIDKLLIY</sequence>
<proteinExistence type="predicted"/>